<organism evidence="1 2">
    <name type="scientific">Athelia psychrophila</name>
    <dbReference type="NCBI Taxonomy" id="1759441"/>
    <lineage>
        <taxon>Eukaryota</taxon>
        <taxon>Fungi</taxon>
        <taxon>Dikarya</taxon>
        <taxon>Basidiomycota</taxon>
        <taxon>Agaricomycotina</taxon>
        <taxon>Agaricomycetes</taxon>
        <taxon>Agaricomycetidae</taxon>
        <taxon>Atheliales</taxon>
        <taxon>Atheliaceae</taxon>
        <taxon>Athelia</taxon>
    </lineage>
</organism>
<dbReference type="Proteomes" id="UP000076532">
    <property type="component" value="Unassembled WGS sequence"/>
</dbReference>
<protein>
    <submittedName>
        <fullName evidence="1">Uncharacterized protein</fullName>
    </submittedName>
</protein>
<gene>
    <name evidence="1" type="ORF">FIBSPDRAFT_325241</name>
</gene>
<proteinExistence type="predicted"/>
<keyword evidence="2" id="KW-1185">Reference proteome</keyword>
<dbReference type="AlphaFoldDB" id="A0A167WM28"/>
<name>A0A167WM28_9AGAM</name>
<sequence>MQPPRTGARAYARALPPAHVLPLRLLHISTLRVLCASRANAPRNPRASGTTAKMASMCGPCSRRVCVRSCTASRPSPSRTPSALGGLYLPCVQAGAGGMLGARFSATRNFNRPYVSKHAHAHS</sequence>
<reference evidence="1 2" key="1">
    <citation type="journal article" date="2016" name="Mol. Biol. Evol.">
        <title>Comparative Genomics of Early-Diverging Mushroom-Forming Fungi Provides Insights into the Origins of Lignocellulose Decay Capabilities.</title>
        <authorList>
            <person name="Nagy L.G."/>
            <person name="Riley R."/>
            <person name="Tritt A."/>
            <person name="Adam C."/>
            <person name="Daum C."/>
            <person name="Floudas D."/>
            <person name="Sun H."/>
            <person name="Yadav J.S."/>
            <person name="Pangilinan J."/>
            <person name="Larsson K.H."/>
            <person name="Matsuura K."/>
            <person name="Barry K."/>
            <person name="Labutti K."/>
            <person name="Kuo R."/>
            <person name="Ohm R.A."/>
            <person name="Bhattacharya S.S."/>
            <person name="Shirouzu T."/>
            <person name="Yoshinaga Y."/>
            <person name="Martin F.M."/>
            <person name="Grigoriev I.V."/>
            <person name="Hibbett D.S."/>
        </authorList>
    </citation>
    <scope>NUCLEOTIDE SEQUENCE [LARGE SCALE GENOMIC DNA]</scope>
    <source>
        <strain evidence="1 2">CBS 109695</strain>
    </source>
</reference>
<evidence type="ECO:0000313" key="2">
    <source>
        <dbReference type="Proteomes" id="UP000076532"/>
    </source>
</evidence>
<evidence type="ECO:0000313" key="1">
    <source>
        <dbReference type="EMBL" id="KZP06257.1"/>
    </source>
</evidence>
<accession>A0A167WM28</accession>
<dbReference type="EMBL" id="KV417797">
    <property type="protein sequence ID" value="KZP06257.1"/>
    <property type="molecule type" value="Genomic_DNA"/>
</dbReference>